<evidence type="ECO:0000313" key="4">
    <source>
        <dbReference type="Proteomes" id="UP000257123"/>
    </source>
</evidence>
<dbReference type="EMBL" id="NMUF01000003">
    <property type="protein sequence ID" value="RFB00149.1"/>
    <property type="molecule type" value="Genomic_DNA"/>
</dbReference>
<accession>A0A371QU42</accession>
<dbReference type="RefSeq" id="WP_116422194.1">
    <property type="nucleotide sequence ID" value="NZ_NMUE01000089.1"/>
</dbReference>
<evidence type="ECO:0000313" key="1">
    <source>
        <dbReference type="EMBL" id="RFA92375.1"/>
    </source>
</evidence>
<proteinExistence type="predicted"/>
<evidence type="ECO:0000313" key="2">
    <source>
        <dbReference type="EMBL" id="RFB00149.1"/>
    </source>
</evidence>
<dbReference type="Proteomes" id="UP000256877">
    <property type="component" value="Unassembled WGS sequence"/>
</dbReference>
<dbReference type="EMBL" id="NMUE01000089">
    <property type="protein sequence ID" value="RFA92375.1"/>
    <property type="molecule type" value="Genomic_DNA"/>
</dbReference>
<sequence>MLAVYGGCIEHPEVVCTNTAEELRRWLGGAFIAVVGDEELARELQAAYFTREELEEFVKYFHSQLEGVHV</sequence>
<reference evidence="3 4" key="1">
    <citation type="submission" date="2017-07" db="EMBL/GenBank/DDBJ databases">
        <title>Draft genome sequence of aerobic hyperthermophilic archaea, Pyrobaculum aerophilum YKB31 and YKB32.</title>
        <authorList>
            <person name="Mochizuki T."/>
            <person name="Berliner A.J."/>
            <person name="Yoshida-Takashima Y."/>
            <person name="Takaki Y."/>
            <person name="Nunoura T."/>
            <person name="Takai K."/>
        </authorList>
    </citation>
    <scope>NUCLEOTIDE SEQUENCE [LARGE SCALE GENOMIC DNA]</scope>
    <source>
        <strain evidence="1 4">YKB31</strain>
        <strain evidence="2 3">YKB32</strain>
    </source>
</reference>
<evidence type="ECO:0000313" key="3">
    <source>
        <dbReference type="Proteomes" id="UP000256877"/>
    </source>
</evidence>
<protein>
    <submittedName>
        <fullName evidence="1">Uncharacterized protein</fullName>
    </submittedName>
</protein>
<comment type="caution">
    <text evidence="1">The sequence shown here is derived from an EMBL/GenBank/DDBJ whole genome shotgun (WGS) entry which is preliminary data.</text>
</comment>
<dbReference type="OrthoDB" id="381159at2157"/>
<dbReference type="AlphaFoldDB" id="A0A371QU42"/>
<organism evidence="1 4">
    <name type="scientific">Pyrobaculum aerophilum</name>
    <dbReference type="NCBI Taxonomy" id="13773"/>
    <lineage>
        <taxon>Archaea</taxon>
        <taxon>Thermoproteota</taxon>
        <taxon>Thermoprotei</taxon>
        <taxon>Thermoproteales</taxon>
        <taxon>Thermoproteaceae</taxon>
        <taxon>Pyrobaculum</taxon>
    </lineage>
</organism>
<name>A0A371QU42_9CREN</name>
<dbReference type="Proteomes" id="UP000257123">
    <property type="component" value="Unassembled WGS sequence"/>
</dbReference>
<gene>
    <name evidence="1" type="ORF">CGL51_14330</name>
    <name evidence="2" type="ORF">CGL52_02080</name>
</gene>